<dbReference type="EMBL" id="JAHLQN010000001">
    <property type="protein sequence ID" value="MBU5625938.1"/>
    <property type="molecule type" value="Genomic_DNA"/>
</dbReference>
<keyword evidence="6" id="KW-0808">Transferase</keyword>
<dbReference type="CDD" id="cd00609">
    <property type="entry name" value="AAT_like"/>
    <property type="match status" value="1"/>
</dbReference>
<evidence type="ECO:0000256" key="2">
    <source>
        <dbReference type="ARBA" id="ARBA00023125"/>
    </source>
</evidence>
<evidence type="ECO:0000256" key="3">
    <source>
        <dbReference type="ARBA" id="ARBA00023163"/>
    </source>
</evidence>
<reference evidence="6 7" key="1">
    <citation type="submission" date="2021-06" db="EMBL/GenBank/DDBJ databases">
        <authorList>
            <person name="Sun Q."/>
            <person name="Li D."/>
        </authorList>
    </citation>
    <scope>NUCLEOTIDE SEQUENCE [LARGE SCALE GENOMIC DNA]</scope>
    <source>
        <strain evidence="6 7">MSJ-2</strain>
    </source>
</reference>
<accession>A0ABS6F6L5</accession>
<dbReference type="RefSeq" id="WP_216558642.1">
    <property type="nucleotide sequence ID" value="NZ_JAHLQN010000001.1"/>
</dbReference>
<keyword evidence="2" id="KW-0238">DNA-binding</keyword>
<dbReference type="CDD" id="cd07377">
    <property type="entry name" value="WHTH_GntR"/>
    <property type="match status" value="1"/>
</dbReference>
<dbReference type="InterPro" id="IPR004839">
    <property type="entry name" value="Aminotransferase_I/II_large"/>
</dbReference>
<feature type="compositionally biased region" description="Basic and acidic residues" evidence="4">
    <location>
        <begin position="79"/>
        <end position="88"/>
    </location>
</feature>
<evidence type="ECO:0000256" key="1">
    <source>
        <dbReference type="ARBA" id="ARBA00023015"/>
    </source>
</evidence>
<dbReference type="Pfam" id="PF00392">
    <property type="entry name" value="GntR"/>
    <property type="match status" value="1"/>
</dbReference>
<dbReference type="PROSITE" id="PS50949">
    <property type="entry name" value="HTH_GNTR"/>
    <property type="match status" value="1"/>
</dbReference>
<sequence>MLTYDMDSRGTETLQNHLYRCIREDIRSRRLSPDQRLPSKRGLARHLHISVITVENAYAQLSSEGWIYAMPRKGFFVSRVEHPPEDPHSSPPGVAPQPAAEYRLDLGRGRVDPSRFPFATWSRLMRQVLSEQDKKLLLPIPSQGVEELRGAIAAYLRSFRGMEVSPEQIIVGAGTEYLYQMITLLLGRDRRFAVEDPGYSKPERIYRSNGVDCVSVPLDEWGMSVSDLSRSGAQVAHVSPSHHYPTGISMPIGRRQELLRWAGAERYILEDDYDSEFRFTGRPVQTLQSIDRQGRVIYLNTFSQTIAPSMRISYMVLPPLLVERYRRELGFYACTVPSFEQFALAKFIAGGYFEKHLNRMRLFYRTRREQVLSAFRSSPFAHRITLTERGAGLHFLLKLQTGRSDGELRRRALALGIHLSFLSEYTRRGGFEHTLVINYGGVERPEEAVSALAEVFEE</sequence>
<organism evidence="6 7">
    <name type="scientific">Dysosmobacter acutus</name>
    <dbReference type="NCBI Taxonomy" id="2841504"/>
    <lineage>
        <taxon>Bacteria</taxon>
        <taxon>Bacillati</taxon>
        <taxon>Bacillota</taxon>
        <taxon>Clostridia</taxon>
        <taxon>Eubacteriales</taxon>
        <taxon>Oscillospiraceae</taxon>
        <taxon>Dysosmobacter</taxon>
    </lineage>
</organism>
<dbReference type="PANTHER" id="PTHR46577">
    <property type="entry name" value="HTH-TYPE TRANSCRIPTIONAL REGULATORY PROTEIN GABR"/>
    <property type="match status" value="1"/>
</dbReference>
<feature type="region of interest" description="Disordered" evidence="4">
    <location>
        <begin position="79"/>
        <end position="98"/>
    </location>
</feature>
<proteinExistence type="predicted"/>
<keyword evidence="6" id="KW-0032">Aminotransferase</keyword>
<dbReference type="SMART" id="SM00345">
    <property type="entry name" value="HTH_GNTR"/>
    <property type="match status" value="1"/>
</dbReference>
<dbReference type="InterPro" id="IPR051446">
    <property type="entry name" value="HTH_trans_reg/aminotransferase"/>
</dbReference>
<dbReference type="GO" id="GO:0008483">
    <property type="term" value="F:transaminase activity"/>
    <property type="evidence" value="ECO:0007669"/>
    <property type="project" value="UniProtKB-KW"/>
</dbReference>
<protein>
    <submittedName>
        <fullName evidence="6">PLP-dependent aminotransferase family protein</fullName>
    </submittedName>
</protein>
<comment type="caution">
    <text evidence="6">The sequence shown here is derived from an EMBL/GenBank/DDBJ whole genome shotgun (WGS) entry which is preliminary data.</text>
</comment>
<keyword evidence="7" id="KW-1185">Reference proteome</keyword>
<evidence type="ECO:0000313" key="7">
    <source>
        <dbReference type="Proteomes" id="UP000787672"/>
    </source>
</evidence>
<dbReference type="Pfam" id="PF00155">
    <property type="entry name" value="Aminotran_1_2"/>
    <property type="match status" value="1"/>
</dbReference>
<evidence type="ECO:0000256" key="4">
    <source>
        <dbReference type="SAM" id="MobiDB-lite"/>
    </source>
</evidence>
<name>A0ABS6F6L5_9FIRM</name>
<dbReference type="PANTHER" id="PTHR46577:SF1">
    <property type="entry name" value="HTH-TYPE TRANSCRIPTIONAL REGULATORY PROTEIN GABR"/>
    <property type="match status" value="1"/>
</dbReference>
<keyword evidence="3" id="KW-0804">Transcription</keyword>
<dbReference type="InterPro" id="IPR000524">
    <property type="entry name" value="Tscrpt_reg_HTH_GntR"/>
</dbReference>
<keyword evidence="1" id="KW-0805">Transcription regulation</keyword>
<evidence type="ECO:0000313" key="6">
    <source>
        <dbReference type="EMBL" id="MBU5625938.1"/>
    </source>
</evidence>
<evidence type="ECO:0000259" key="5">
    <source>
        <dbReference type="PROSITE" id="PS50949"/>
    </source>
</evidence>
<dbReference type="Proteomes" id="UP000787672">
    <property type="component" value="Unassembled WGS sequence"/>
</dbReference>
<feature type="domain" description="HTH gntR-type" evidence="5">
    <location>
        <begin position="12"/>
        <end position="80"/>
    </location>
</feature>
<gene>
    <name evidence="6" type="ORF">KQI82_03165</name>
</gene>